<reference evidence="2" key="1">
    <citation type="submission" date="2021-03" db="EMBL/GenBank/DDBJ databases">
        <title>Alkalibacter marinus sp. nov., isolated from tidal flat sediment.</title>
        <authorList>
            <person name="Namirimu T."/>
            <person name="Yang J.-A."/>
            <person name="Yang S.-H."/>
            <person name="Kim Y.-J."/>
            <person name="Kwon K.K."/>
        </authorList>
    </citation>
    <scope>NUCLEOTIDE SEQUENCE</scope>
    <source>
        <strain evidence="2">ES005</strain>
    </source>
</reference>
<accession>A0A974XH39</accession>
<protein>
    <submittedName>
        <fullName evidence="2">ImmA/IrrE family metallo-endopeptidase</fullName>
    </submittedName>
</protein>
<dbReference type="Pfam" id="PF06114">
    <property type="entry name" value="Peptidase_M78"/>
    <property type="match status" value="1"/>
</dbReference>
<dbReference type="EMBL" id="CP071444">
    <property type="protein sequence ID" value="QSX09703.1"/>
    <property type="molecule type" value="Genomic_DNA"/>
</dbReference>
<feature type="domain" description="IrrE N-terminal-like" evidence="1">
    <location>
        <begin position="28"/>
        <end position="149"/>
    </location>
</feature>
<dbReference type="Gene3D" id="1.10.10.2910">
    <property type="match status" value="1"/>
</dbReference>
<organism evidence="2 3">
    <name type="scientific">Alkalibacter rhizosphaerae</name>
    <dbReference type="NCBI Taxonomy" id="2815577"/>
    <lineage>
        <taxon>Bacteria</taxon>
        <taxon>Bacillati</taxon>
        <taxon>Bacillota</taxon>
        <taxon>Clostridia</taxon>
        <taxon>Eubacteriales</taxon>
        <taxon>Eubacteriaceae</taxon>
        <taxon>Alkalibacter</taxon>
    </lineage>
</organism>
<evidence type="ECO:0000259" key="1">
    <source>
        <dbReference type="Pfam" id="PF06114"/>
    </source>
</evidence>
<dbReference type="AlphaFoldDB" id="A0A974XH39"/>
<evidence type="ECO:0000313" key="2">
    <source>
        <dbReference type="EMBL" id="QSX09703.1"/>
    </source>
</evidence>
<evidence type="ECO:0000313" key="3">
    <source>
        <dbReference type="Proteomes" id="UP000663499"/>
    </source>
</evidence>
<dbReference type="InterPro" id="IPR010359">
    <property type="entry name" value="IrrE_HExxH"/>
</dbReference>
<gene>
    <name evidence="2" type="ORF">J0B03_08660</name>
</gene>
<dbReference type="Proteomes" id="UP000663499">
    <property type="component" value="Chromosome"/>
</dbReference>
<name>A0A974XH39_9FIRM</name>
<dbReference type="KEGG" id="alka:J0B03_08660"/>
<dbReference type="PANTHER" id="PTHR43236">
    <property type="entry name" value="ANTITOXIN HIGA1"/>
    <property type="match status" value="1"/>
</dbReference>
<sequence length="179" mass="20558">MSISLISKEVKRIQNKYRESDPFRLCRLLGISLLFSPMGSHPEDCKGFYLYQSRKQAIVLNEDLPEALQRIILAHELGHGILHRKASGLHSFHDFVLFDETSVYEYEANIFAADLLLEDSKVLSLLNDDLSFFQAAAKLKVPAELLDFKFRVLKRKGYKVVDPPFVSSSNFLKNYSEKE</sequence>
<dbReference type="InterPro" id="IPR052345">
    <property type="entry name" value="Rad_response_metalloprotease"/>
</dbReference>
<keyword evidence="3" id="KW-1185">Reference proteome</keyword>
<dbReference type="PANTHER" id="PTHR43236:SF1">
    <property type="entry name" value="BLL7220 PROTEIN"/>
    <property type="match status" value="1"/>
</dbReference>
<proteinExistence type="predicted"/>